<accession>A0A0P7IWR8</accession>
<feature type="domain" description="HPr kinase/phosphorylase C-terminal" evidence="1">
    <location>
        <begin position="25"/>
        <end position="97"/>
    </location>
</feature>
<dbReference type="RefSeq" id="WP_055187821.1">
    <property type="nucleotide sequence ID" value="NZ_FPBS01000004.1"/>
</dbReference>
<name>A0A0P7IWR8_9RHOB</name>
<organism evidence="2 3">
    <name type="scientific">Aliiroseovarius crassostreae</name>
    <dbReference type="NCBI Taxonomy" id="154981"/>
    <lineage>
        <taxon>Bacteria</taxon>
        <taxon>Pseudomonadati</taxon>
        <taxon>Pseudomonadota</taxon>
        <taxon>Alphaproteobacteria</taxon>
        <taxon>Rhodobacterales</taxon>
        <taxon>Paracoccaceae</taxon>
        <taxon>Aliiroseovarius</taxon>
    </lineage>
</organism>
<evidence type="ECO:0000259" key="1">
    <source>
        <dbReference type="Pfam" id="PF07475"/>
    </source>
</evidence>
<dbReference type="OrthoDB" id="8326226at2"/>
<gene>
    <name evidence="2" type="ORF">AKJ29_15140</name>
</gene>
<dbReference type="STRING" id="154981.AKJ29_15140"/>
<sequence length="161" mass="16793">MSEAATQGSLTGAVLTPDARGYVPATTVAIDGRGVMLIGPSGSGKSALALQLISYGAMLVSDDLTRVAATPGGLTAHAPDHMAGKMEARGVGLIRVPHAISAPLAWVVDLSRTEDQRLPPSRPVTIVAKYPLATLWRVDAPHFPSALFYMVKLGVHNEDDG</sequence>
<dbReference type="Pfam" id="PF07475">
    <property type="entry name" value="Hpr_kinase_C"/>
    <property type="match status" value="1"/>
</dbReference>
<dbReference type="InterPro" id="IPR027417">
    <property type="entry name" value="P-loop_NTPase"/>
</dbReference>
<keyword evidence="3" id="KW-1185">Reference proteome</keyword>
<comment type="caution">
    <text evidence="2">The sequence shown here is derived from an EMBL/GenBank/DDBJ whole genome shotgun (WGS) entry which is preliminary data.</text>
</comment>
<evidence type="ECO:0000313" key="3">
    <source>
        <dbReference type="Proteomes" id="UP000050471"/>
    </source>
</evidence>
<dbReference type="GO" id="GO:0005524">
    <property type="term" value="F:ATP binding"/>
    <property type="evidence" value="ECO:0007669"/>
    <property type="project" value="InterPro"/>
</dbReference>
<dbReference type="EMBL" id="LKBA01000004">
    <property type="protein sequence ID" value="KPN64001.1"/>
    <property type="molecule type" value="Genomic_DNA"/>
</dbReference>
<dbReference type="GO" id="GO:0000155">
    <property type="term" value="F:phosphorelay sensor kinase activity"/>
    <property type="evidence" value="ECO:0007669"/>
    <property type="project" value="InterPro"/>
</dbReference>
<dbReference type="GO" id="GO:0006109">
    <property type="term" value="P:regulation of carbohydrate metabolic process"/>
    <property type="evidence" value="ECO:0007669"/>
    <property type="project" value="InterPro"/>
</dbReference>
<dbReference type="InterPro" id="IPR011104">
    <property type="entry name" value="Hpr_kin/Pase_C"/>
</dbReference>
<dbReference type="Gene3D" id="3.40.50.300">
    <property type="entry name" value="P-loop containing nucleotide triphosphate hydrolases"/>
    <property type="match status" value="1"/>
</dbReference>
<dbReference type="AlphaFoldDB" id="A0A0P7IWR8"/>
<proteinExistence type="predicted"/>
<protein>
    <recommendedName>
        <fullName evidence="1">HPr kinase/phosphorylase C-terminal domain-containing protein</fullName>
    </recommendedName>
</protein>
<dbReference type="Proteomes" id="UP000050471">
    <property type="component" value="Unassembled WGS sequence"/>
</dbReference>
<dbReference type="SUPFAM" id="SSF53795">
    <property type="entry name" value="PEP carboxykinase-like"/>
    <property type="match status" value="1"/>
</dbReference>
<evidence type="ECO:0000313" key="2">
    <source>
        <dbReference type="EMBL" id="KPN64001.1"/>
    </source>
</evidence>
<reference evidence="2 3" key="1">
    <citation type="submission" date="2015-09" db="EMBL/GenBank/DDBJ databases">
        <title>Draft genome sequence of Aliiroseovarius crassostreae CV919-312TSm, the causative agent of Roseovarius Oyster Disease (formerly Juvenile Oyster Disease).</title>
        <authorList>
            <person name="Kessner L."/>
            <person name="Spinard E."/>
            <person name="Nelson D."/>
        </authorList>
    </citation>
    <scope>NUCLEOTIDE SEQUENCE [LARGE SCALE GENOMIC DNA]</scope>
    <source>
        <strain evidence="2 3">CV919-312</strain>
    </source>
</reference>